<comment type="caution">
    <text evidence="1">The sequence shown here is derived from an EMBL/GenBank/DDBJ whole genome shotgun (WGS) entry which is preliminary data.</text>
</comment>
<evidence type="ECO:0000313" key="2">
    <source>
        <dbReference type="Proteomes" id="UP000076154"/>
    </source>
</evidence>
<gene>
    <name evidence="1" type="ORF">Hypma_000668</name>
</gene>
<name>A0A369JA96_HYPMA</name>
<keyword evidence="2" id="KW-1185">Reference proteome</keyword>
<dbReference type="AlphaFoldDB" id="A0A369JA96"/>
<reference evidence="1" key="1">
    <citation type="submission" date="2018-04" db="EMBL/GenBank/DDBJ databases">
        <title>Whole genome sequencing of Hypsizygus marmoreus.</title>
        <authorList>
            <person name="Choi I.-G."/>
            <person name="Min B."/>
            <person name="Kim J.-G."/>
            <person name="Kim S."/>
            <person name="Oh Y.-L."/>
            <person name="Kong W.-S."/>
            <person name="Park H."/>
            <person name="Jeong J."/>
            <person name="Song E.-S."/>
        </authorList>
    </citation>
    <scope>NUCLEOTIDE SEQUENCE [LARGE SCALE GENOMIC DNA]</scope>
    <source>
        <strain evidence="1">51987-8</strain>
    </source>
</reference>
<dbReference type="Proteomes" id="UP000076154">
    <property type="component" value="Unassembled WGS sequence"/>
</dbReference>
<accession>A0A369JA96</accession>
<proteinExistence type="predicted"/>
<sequence>MRVDAKTRTPFDEFIHDVEPVAADRGVSHRILSLEHARVNDEEEWDSLISRARARGKGIEGAPSA</sequence>
<organism evidence="1 2">
    <name type="scientific">Hypsizygus marmoreus</name>
    <name type="common">White beech mushroom</name>
    <name type="synonym">Agaricus marmoreus</name>
    <dbReference type="NCBI Taxonomy" id="39966"/>
    <lineage>
        <taxon>Eukaryota</taxon>
        <taxon>Fungi</taxon>
        <taxon>Dikarya</taxon>
        <taxon>Basidiomycota</taxon>
        <taxon>Agaricomycotina</taxon>
        <taxon>Agaricomycetes</taxon>
        <taxon>Agaricomycetidae</taxon>
        <taxon>Agaricales</taxon>
        <taxon>Tricholomatineae</taxon>
        <taxon>Lyophyllaceae</taxon>
        <taxon>Hypsizygus</taxon>
    </lineage>
</organism>
<protein>
    <submittedName>
        <fullName evidence="1">Uncharacterized protein</fullName>
    </submittedName>
</protein>
<dbReference type="InParanoid" id="A0A369JA96"/>
<evidence type="ECO:0000313" key="1">
    <source>
        <dbReference type="EMBL" id="RDB18262.1"/>
    </source>
</evidence>
<dbReference type="EMBL" id="LUEZ02000106">
    <property type="protein sequence ID" value="RDB18262.1"/>
    <property type="molecule type" value="Genomic_DNA"/>
</dbReference>